<dbReference type="EMBL" id="FNSO01000004">
    <property type="protein sequence ID" value="SED08849.1"/>
    <property type="molecule type" value="Genomic_DNA"/>
</dbReference>
<dbReference type="RefSeq" id="WP_091314208.1">
    <property type="nucleotide sequence ID" value="NZ_FNSO01000004.1"/>
</dbReference>
<keyword evidence="7" id="KW-1185">Reference proteome</keyword>
<comment type="similarity">
    <text evidence="1">Belongs to the glycosyltransferase 28 family.</text>
</comment>
<dbReference type="GO" id="GO:0016758">
    <property type="term" value="F:hexosyltransferase activity"/>
    <property type="evidence" value="ECO:0007669"/>
    <property type="project" value="UniProtKB-ARBA"/>
</dbReference>
<evidence type="ECO:0000256" key="1">
    <source>
        <dbReference type="ARBA" id="ARBA00006962"/>
    </source>
</evidence>
<proteinExistence type="inferred from homology"/>
<dbReference type="GO" id="GO:0008194">
    <property type="term" value="F:UDP-glycosyltransferase activity"/>
    <property type="evidence" value="ECO:0007669"/>
    <property type="project" value="InterPro"/>
</dbReference>
<dbReference type="STRING" id="208445.SAMN04489727_6355"/>
<evidence type="ECO:0000259" key="5">
    <source>
        <dbReference type="Pfam" id="PF21036"/>
    </source>
</evidence>
<dbReference type="CDD" id="cd03784">
    <property type="entry name" value="GT1_Gtf-like"/>
    <property type="match status" value="1"/>
</dbReference>
<dbReference type="PANTHER" id="PTHR48050:SF13">
    <property type="entry name" value="STEROL 3-BETA-GLUCOSYLTRANSFERASE UGT80A2"/>
    <property type="match status" value="1"/>
</dbReference>
<dbReference type="Pfam" id="PF06722">
    <property type="entry name" value="EryCIII-like_C"/>
    <property type="match status" value="1"/>
</dbReference>
<evidence type="ECO:0000259" key="4">
    <source>
        <dbReference type="Pfam" id="PF06722"/>
    </source>
</evidence>
<dbReference type="FunFam" id="3.40.50.2000:FF:000072">
    <property type="entry name" value="Glycosyl transferase"/>
    <property type="match status" value="1"/>
</dbReference>
<keyword evidence="3 6" id="KW-0808">Transferase</keyword>
<gene>
    <name evidence="6" type="ORF">SAMN04489727_6355</name>
</gene>
<evidence type="ECO:0000313" key="7">
    <source>
        <dbReference type="Proteomes" id="UP000199622"/>
    </source>
</evidence>
<dbReference type="InterPro" id="IPR048284">
    <property type="entry name" value="EryCIII-like_N"/>
</dbReference>
<dbReference type="SUPFAM" id="SSF53756">
    <property type="entry name" value="UDP-Glycosyltransferase/glycogen phosphorylase"/>
    <property type="match status" value="1"/>
</dbReference>
<dbReference type="GO" id="GO:0017000">
    <property type="term" value="P:antibiotic biosynthetic process"/>
    <property type="evidence" value="ECO:0007669"/>
    <property type="project" value="UniProtKB-ARBA"/>
</dbReference>
<dbReference type="Gene3D" id="3.40.50.2000">
    <property type="entry name" value="Glycogen Phosphorylase B"/>
    <property type="match status" value="2"/>
</dbReference>
<dbReference type="InterPro" id="IPR050426">
    <property type="entry name" value="Glycosyltransferase_28"/>
</dbReference>
<dbReference type="Pfam" id="PF21036">
    <property type="entry name" value="EryCIII-like_N"/>
    <property type="match status" value="1"/>
</dbReference>
<dbReference type="OrthoDB" id="5488434at2"/>
<organism evidence="6 7">
    <name type="scientific">Amycolatopsis tolypomycina</name>
    <dbReference type="NCBI Taxonomy" id="208445"/>
    <lineage>
        <taxon>Bacteria</taxon>
        <taxon>Bacillati</taxon>
        <taxon>Actinomycetota</taxon>
        <taxon>Actinomycetes</taxon>
        <taxon>Pseudonocardiales</taxon>
        <taxon>Pseudonocardiaceae</taxon>
        <taxon>Amycolatopsis</taxon>
    </lineage>
</organism>
<reference evidence="7" key="1">
    <citation type="submission" date="2016-10" db="EMBL/GenBank/DDBJ databases">
        <authorList>
            <person name="Varghese N."/>
            <person name="Submissions S."/>
        </authorList>
    </citation>
    <scope>NUCLEOTIDE SEQUENCE [LARGE SCALE GENOMIC DNA]</scope>
    <source>
        <strain evidence="7">DSM 44544</strain>
    </source>
</reference>
<keyword evidence="2" id="KW-0328">Glycosyltransferase</keyword>
<sequence length="380" mass="39716">MRLLFTSLAAYGHVYPLLPLAVAAREAGHEVVFATAEGFLPHLRAAGVEPVAAGVDVRVAFDRLFAEAGAAPGAEMPLELMTELTDRVFGEVLPRSYFAGLTELFARRRPDLVVYEASNIAGSFAARAAGIPAVGHTFGHVMRVAPDEDKLAPLSRLAAEFGLEWRGLAELGHPFVDICPDSVQHRGFRDLVPRLPVRPVGWSADGELPDLPARERPLVYLTLGTVMGSADVLRTAIDGLAPLDVDVVVASGPTVDPAALGELPPNVRSVPWVPQARLLPHVDFAVHHGGNGTMLGSFAAGVPQLVLPQGGDQFANSEAVVDSGAGAQLVGEEVTAEAITEQAAGLLKDTAARDAAREVAAEIAAMPSPAEAVATLVGCV</sequence>
<dbReference type="InterPro" id="IPR002213">
    <property type="entry name" value="UDP_glucos_trans"/>
</dbReference>
<evidence type="ECO:0000313" key="6">
    <source>
        <dbReference type="EMBL" id="SED08849.1"/>
    </source>
</evidence>
<dbReference type="InterPro" id="IPR010610">
    <property type="entry name" value="EryCIII-like_C"/>
</dbReference>
<dbReference type="PANTHER" id="PTHR48050">
    <property type="entry name" value="STEROL 3-BETA-GLUCOSYLTRANSFERASE"/>
    <property type="match status" value="1"/>
</dbReference>
<dbReference type="AlphaFoldDB" id="A0A1H4XT67"/>
<evidence type="ECO:0000256" key="2">
    <source>
        <dbReference type="ARBA" id="ARBA00022676"/>
    </source>
</evidence>
<accession>A0A1H4XT67</accession>
<protein>
    <submittedName>
        <fullName evidence="6">Glycosyltransferase, MGT family</fullName>
    </submittedName>
</protein>
<feature type="domain" description="Erythromycin biosynthesis protein CIII-like C-terminal" evidence="4">
    <location>
        <begin position="236"/>
        <end position="377"/>
    </location>
</feature>
<dbReference type="Proteomes" id="UP000199622">
    <property type="component" value="Unassembled WGS sequence"/>
</dbReference>
<feature type="domain" description="Erythromycin biosynthesis protein CIII-like N-terminal" evidence="5">
    <location>
        <begin position="23"/>
        <end position="185"/>
    </location>
</feature>
<name>A0A1H4XT67_9PSEU</name>
<evidence type="ECO:0000256" key="3">
    <source>
        <dbReference type="ARBA" id="ARBA00022679"/>
    </source>
</evidence>